<keyword evidence="6" id="KW-1185">Reference proteome</keyword>
<evidence type="ECO:0000256" key="2">
    <source>
        <dbReference type="ARBA" id="ARBA00022734"/>
    </source>
</evidence>
<name>A0AAN9SC33_PSOTE</name>
<dbReference type="CDD" id="cd06899">
    <property type="entry name" value="lectin_legume_LecRK_Arcelin_ConA"/>
    <property type="match status" value="1"/>
</dbReference>
<gene>
    <name evidence="5" type="ORF">VNO78_21690</name>
</gene>
<evidence type="ECO:0000313" key="6">
    <source>
        <dbReference type="Proteomes" id="UP001386955"/>
    </source>
</evidence>
<evidence type="ECO:0000256" key="3">
    <source>
        <dbReference type="SAM" id="SignalP"/>
    </source>
</evidence>
<dbReference type="Proteomes" id="UP001386955">
    <property type="component" value="Unassembled WGS sequence"/>
</dbReference>
<dbReference type="PANTHER" id="PTHR32401:SF45">
    <property type="entry name" value="LECTIN"/>
    <property type="match status" value="1"/>
</dbReference>
<dbReference type="InterPro" id="IPR050258">
    <property type="entry name" value="Leguminous_Lectin"/>
</dbReference>
<keyword evidence="3" id="KW-0732">Signal</keyword>
<dbReference type="InterPro" id="IPR001220">
    <property type="entry name" value="Legume_lectin_dom"/>
</dbReference>
<dbReference type="Gene3D" id="2.60.120.200">
    <property type="match status" value="1"/>
</dbReference>
<dbReference type="InterPro" id="IPR016363">
    <property type="entry name" value="L-lectin"/>
</dbReference>
<dbReference type="Pfam" id="PF00139">
    <property type="entry name" value="Lectin_legB"/>
    <property type="match status" value="1"/>
</dbReference>
<dbReference type="PANTHER" id="PTHR32401">
    <property type="entry name" value="CONCANAVALIN A-LIKE LECTIN FAMILY PROTEIN"/>
    <property type="match status" value="1"/>
</dbReference>
<evidence type="ECO:0000313" key="5">
    <source>
        <dbReference type="EMBL" id="KAK7393182.1"/>
    </source>
</evidence>
<dbReference type="AlphaFoldDB" id="A0AAN9SC33"/>
<keyword evidence="2" id="KW-0430">Lectin</keyword>
<comment type="caution">
    <text evidence="5">The sequence shown here is derived from an EMBL/GenBank/DDBJ whole genome shotgun (WGS) entry which is preliminary data.</text>
</comment>
<comment type="similarity">
    <text evidence="1">Belongs to the leguminous lectin family.</text>
</comment>
<reference evidence="5 6" key="1">
    <citation type="submission" date="2024-01" db="EMBL/GenBank/DDBJ databases">
        <title>The genomes of 5 underutilized Papilionoideae crops provide insights into root nodulation and disease resistanc.</title>
        <authorList>
            <person name="Jiang F."/>
        </authorList>
    </citation>
    <scope>NUCLEOTIDE SEQUENCE [LARGE SCALE GENOMIC DNA]</scope>
    <source>
        <strain evidence="5">DUOXIRENSHENG_FW03</strain>
        <tissue evidence="5">Leaves</tissue>
    </source>
</reference>
<dbReference type="SUPFAM" id="SSF49899">
    <property type="entry name" value="Concanavalin A-like lectins/glucanases"/>
    <property type="match status" value="1"/>
</dbReference>
<feature type="signal peptide" evidence="3">
    <location>
        <begin position="1"/>
        <end position="26"/>
    </location>
</feature>
<evidence type="ECO:0000259" key="4">
    <source>
        <dbReference type="Pfam" id="PF00139"/>
    </source>
</evidence>
<organism evidence="5 6">
    <name type="scientific">Psophocarpus tetragonolobus</name>
    <name type="common">Winged bean</name>
    <name type="synonym">Dolichos tetragonolobus</name>
    <dbReference type="NCBI Taxonomy" id="3891"/>
    <lineage>
        <taxon>Eukaryota</taxon>
        <taxon>Viridiplantae</taxon>
        <taxon>Streptophyta</taxon>
        <taxon>Embryophyta</taxon>
        <taxon>Tracheophyta</taxon>
        <taxon>Spermatophyta</taxon>
        <taxon>Magnoliopsida</taxon>
        <taxon>eudicotyledons</taxon>
        <taxon>Gunneridae</taxon>
        <taxon>Pentapetalae</taxon>
        <taxon>rosids</taxon>
        <taxon>fabids</taxon>
        <taxon>Fabales</taxon>
        <taxon>Fabaceae</taxon>
        <taxon>Papilionoideae</taxon>
        <taxon>50 kb inversion clade</taxon>
        <taxon>NPAAA clade</taxon>
        <taxon>indigoferoid/millettioid clade</taxon>
        <taxon>Phaseoleae</taxon>
        <taxon>Psophocarpus</taxon>
    </lineage>
</organism>
<sequence>MASPKLPVLAFISLTLFLLFLSKVNSTETQSFNFDHFEENSNELNLQREASIKSSGVLELTKLTKNGVPVWKSTGRALYAEPIKIWDSTTGNVASFETRFSFNITQPYADPKPADGLAFFMVPPNSPQGEDGGNLGVFRPGGGLNAFAVEFDTFQNTWDPQVPHIGIDVNSIVSSKTLHFQLENGGVANVVIKYDSPTKILNVVLAFHSVGTVYTLSNIVDLKQEFPNSEWVNVGLSATTGYQKNAVETHEIISWSFTSSLQETNNAIPTSNHNTFAS</sequence>
<feature type="domain" description="Legume lectin" evidence="4">
    <location>
        <begin position="30"/>
        <end position="266"/>
    </location>
</feature>
<accession>A0AAN9SC33</accession>
<dbReference type="EMBL" id="JAYMYS010000005">
    <property type="protein sequence ID" value="KAK7393182.1"/>
    <property type="molecule type" value="Genomic_DNA"/>
</dbReference>
<dbReference type="GO" id="GO:0030246">
    <property type="term" value="F:carbohydrate binding"/>
    <property type="evidence" value="ECO:0007669"/>
    <property type="project" value="UniProtKB-KW"/>
</dbReference>
<evidence type="ECO:0000256" key="1">
    <source>
        <dbReference type="ARBA" id="ARBA00007606"/>
    </source>
</evidence>
<feature type="chain" id="PRO_5043007539" description="Legume lectin domain-containing protein" evidence="3">
    <location>
        <begin position="27"/>
        <end position="278"/>
    </location>
</feature>
<dbReference type="PIRSF" id="PIRSF002690">
    <property type="entry name" value="L-type_lectin_plant"/>
    <property type="match status" value="1"/>
</dbReference>
<protein>
    <recommendedName>
        <fullName evidence="4">Legume lectin domain-containing protein</fullName>
    </recommendedName>
</protein>
<proteinExistence type="inferred from homology"/>
<dbReference type="InterPro" id="IPR013320">
    <property type="entry name" value="ConA-like_dom_sf"/>
</dbReference>